<dbReference type="SUPFAM" id="SSF111369">
    <property type="entry name" value="HlyD-like secretion proteins"/>
    <property type="match status" value="1"/>
</dbReference>
<feature type="domain" description="CzcB-like alpha-helical hairpin" evidence="4">
    <location>
        <begin position="130"/>
        <end position="182"/>
    </location>
</feature>
<dbReference type="Gene3D" id="2.40.50.100">
    <property type="match status" value="1"/>
</dbReference>
<dbReference type="PANTHER" id="PTHR30469">
    <property type="entry name" value="MULTIDRUG RESISTANCE PROTEIN MDTA"/>
    <property type="match status" value="1"/>
</dbReference>
<keyword evidence="2" id="KW-0175">Coiled coil</keyword>
<proteinExistence type="inferred from homology"/>
<dbReference type="InterPro" id="IPR006143">
    <property type="entry name" value="RND_pump_MFP"/>
</dbReference>
<evidence type="ECO:0000259" key="4">
    <source>
        <dbReference type="Pfam" id="PF25893"/>
    </source>
</evidence>
<evidence type="ECO:0000256" key="1">
    <source>
        <dbReference type="ARBA" id="ARBA00009477"/>
    </source>
</evidence>
<dbReference type="GO" id="GO:0015562">
    <property type="term" value="F:efflux transmembrane transporter activity"/>
    <property type="evidence" value="ECO:0007669"/>
    <property type="project" value="TreeGrafter"/>
</dbReference>
<feature type="domain" description="CusB-like beta-barrel" evidence="5">
    <location>
        <begin position="224"/>
        <end position="296"/>
    </location>
</feature>
<reference evidence="8 9" key="1">
    <citation type="submission" date="2019-08" db="EMBL/GenBank/DDBJ databases">
        <authorList>
            <person name="Shi S."/>
        </authorList>
    </citation>
    <scope>NUCLEOTIDE SEQUENCE [LARGE SCALE GENOMIC DNA]</scope>
    <source>
        <strain evidence="8 9">GY10130</strain>
    </source>
</reference>
<dbReference type="Pfam" id="PF25989">
    <property type="entry name" value="YknX_C"/>
    <property type="match status" value="1"/>
</dbReference>
<sequence>MKRVLGIAVTAILVSLAACQQNNDKEAQLAELKSQQTDIQAQIAALEAELKAEGKGGEPEKKTIPVTVAAIRQDTFRHYLEVQGKVDFTQNIMVSPKVGGVLTSVRVVPGDKVGKGQTLATIDATILDQNLAEVRTRLDLARISYEKQKNLWDQQIGTEMQYLTAKNNYEALQRNIGSMEQQRDQFNVKAPISGVVDEVVPNSGESVAPGVGIIRVVNTTGGKVVAEVSEAYLSKIKKGDAAVVSFPDLQTEVNATVDVVSQFINPTNRSFKIELRLKENKDITLRPNLVALVRIQDYVKQDAITVPVNLLQKDEKAQYIYVAKKEGERYVATRKEVTTGVTYSGQVEVLSGLSASDQIITAGYQNLNEGQPVVFNQVSSVAP</sequence>
<evidence type="ECO:0000259" key="7">
    <source>
        <dbReference type="Pfam" id="PF25989"/>
    </source>
</evidence>
<evidence type="ECO:0000313" key="9">
    <source>
        <dbReference type="Proteomes" id="UP000321926"/>
    </source>
</evidence>
<dbReference type="Pfam" id="PF25973">
    <property type="entry name" value="BSH_CzcB"/>
    <property type="match status" value="1"/>
</dbReference>
<dbReference type="Pfam" id="PF25893">
    <property type="entry name" value="HH_CzcB"/>
    <property type="match status" value="1"/>
</dbReference>
<dbReference type="InterPro" id="IPR058647">
    <property type="entry name" value="BSH_CzcB-like"/>
</dbReference>
<dbReference type="NCBIfam" id="TIGR01730">
    <property type="entry name" value="RND_mfp"/>
    <property type="match status" value="1"/>
</dbReference>
<feature type="coiled-coil region" evidence="2">
    <location>
        <begin position="22"/>
        <end position="49"/>
    </location>
</feature>
<dbReference type="Gene3D" id="2.40.30.170">
    <property type="match status" value="1"/>
</dbReference>
<feature type="domain" description="YknX-like C-terminal permuted SH3-like" evidence="7">
    <location>
        <begin position="303"/>
        <end position="373"/>
    </location>
</feature>
<dbReference type="InterPro" id="IPR058648">
    <property type="entry name" value="HH_CzcB-like"/>
</dbReference>
<dbReference type="PANTHER" id="PTHR30469:SF15">
    <property type="entry name" value="HLYD FAMILY OF SECRETION PROTEINS"/>
    <property type="match status" value="1"/>
</dbReference>
<accession>A0A5C8KBA9</accession>
<organism evidence="8 9">
    <name type="scientific">Pontibacter qinzhouensis</name>
    <dbReference type="NCBI Taxonomy" id="2603253"/>
    <lineage>
        <taxon>Bacteria</taxon>
        <taxon>Pseudomonadati</taxon>
        <taxon>Bacteroidota</taxon>
        <taxon>Cytophagia</taxon>
        <taxon>Cytophagales</taxon>
        <taxon>Hymenobacteraceae</taxon>
        <taxon>Pontibacter</taxon>
    </lineage>
</organism>
<evidence type="ECO:0000256" key="3">
    <source>
        <dbReference type="SAM" id="SignalP"/>
    </source>
</evidence>
<dbReference type="Gene3D" id="1.10.287.470">
    <property type="entry name" value="Helix hairpin bin"/>
    <property type="match status" value="1"/>
</dbReference>
<feature type="coiled-coil region" evidence="2">
    <location>
        <begin position="162"/>
        <end position="189"/>
    </location>
</feature>
<dbReference type="InterPro" id="IPR058637">
    <property type="entry name" value="YknX-like_C"/>
</dbReference>
<keyword evidence="3" id="KW-0732">Signal</keyword>
<dbReference type="RefSeq" id="WP_147921497.1">
    <property type="nucleotide sequence ID" value="NZ_VRTY01000029.1"/>
</dbReference>
<keyword evidence="9" id="KW-1185">Reference proteome</keyword>
<comment type="caution">
    <text evidence="8">The sequence shown here is derived from an EMBL/GenBank/DDBJ whole genome shotgun (WGS) entry which is preliminary data.</text>
</comment>
<dbReference type="Gene3D" id="2.40.420.20">
    <property type="match status" value="1"/>
</dbReference>
<gene>
    <name evidence="8" type="ORF">FVR03_09450</name>
</gene>
<dbReference type="AlphaFoldDB" id="A0A5C8KBA9"/>
<dbReference type="Pfam" id="PF25954">
    <property type="entry name" value="Beta-barrel_RND_2"/>
    <property type="match status" value="1"/>
</dbReference>
<dbReference type="OrthoDB" id="9806939at2"/>
<feature type="chain" id="PRO_5022950433" evidence="3">
    <location>
        <begin position="21"/>
        <end position="383"/>
    </location>
</feature>
<dbReference type="PROSITE" id="PS51257">
    <property type="entry name" value="PROKAR_LIPOPROTEIN"/>
    <property type="match status" value="1"/>
</dbReference>
<evidence type="ECO:0000256" key="2">
    <source>
        <dbReference type="SAM" id="Coils"/>
    </source>
</evidence>
<dbReference type="Proteomes" id="UP000321926">
    <property type="component" value="Unassembled WGS sequence"/>
</dbReference>
<evidence type="ECO:0000259" key="6">
    <source>
        <dbReference type="Pfam" id="PF25973"/>
    </source>
</evidence>
<dbReference type="GO" id="GO:1990281">
    <property type="term" value="C:efflux pump complex"/>
    <property type="evidence" value="ECO:0007669"/>
    <property type="project" value="TreeGrafter"/>
</dbReference>
<feature type="signal peptide" evidence="3">
    <location>
        <begin position="1"/>
        <end position="20"/>
    </location>
</feature>
<dbReference type="InterPro" id="IPR058792">
    <property type="entry name" value="Beta-barrel_RND_2"/>
</dbReference>
<name>A0A5C8KBA9_9BACT</name>
<evidence type="ECO:0000259" key="5">
    <source>
        <dbReference type="Pfam" id="PF25954"/>
    </source>
</evidence>
<evidence type="ECO:0000313" key="8">
    <source>
        <dbReference type="EMBL" id="TXK47413.1"/>
    </source>
</evidence>
<comment type="similarity">
    <text evidence="1">Belongs to the membrane fusion protein (MFP) (TC 8.A.1) family.</text>
</comment>
<feature type="domain" description="CzcB-like barrel-sandwich hybrid" evidence="6">
    <location>
        <begin position="93"/>
        <end position="216"/>
    </location>
</feature>
<protein>
    <submittedName>
        <fullName evidence="8">Efflux RND transporter periplasmic adaptor subunit</fullName>
    </submittedName>
</protein>
<dbReference type="EMBL" id="VRTY01000029">
    <property type="protein sequence ID" value="TXK47413.1"/>
    <property type="molecule type" value="Genomic_DNA"/>
</dbReference>